<dbReference type="PIRSF" id="PIRSF004762">
    <property type="entry name" value="CHP00423"/>
    <property type="match status" value="1"/>
</dbReference>
<dbReference type="Gene3D" id="3.20.20.70">
    <property type="entry name" value="Aldolase class I"/>
    <property type="match status" value="1"/>
</dbReference>
<keyword evidence="1 5" id="KW-0949">S-adenosyl-L-methionine</keyword>
<dbReference type="SFLD" id="SFLDG01082">
    <property type="entry name" value="B12-binding_domain_containing"/>
    <property type="match status" value="1"/>
</dbReference>
<dbReference type="InterPro" id="IPR013785">
    <property type="entry name" value="Aldolase_TIM"/>
</dbReference>
<evidence type="ECO:0000256" key="3">
    <source>
        <dbReference type="ARBA" id="ARBA00023004"/>
    </source>
</evidence>
<feature type="binding site" evidence="6">
    <location>
        <position position="169"/>
    </location>
    <ligand>
        <name>(3R)-3-methyl-D-ornithine</name>
        <dbReference type="ChEBI" id="CHEBI:64642"/>
    </ligand>
</feature>
<dbReference type="SFLD" id="SFLDS00029">
    <property type="entry name" value="Radical_SAM"/>
    <property type="match status" value="1"/>
</dbReference>
<accession>A0A1L3GM37</accession>
<feature type="binding site" evidence="5">
    <location>
        <position position="53"/>
    </location>
    <ligand>
        <name>[4Fe-4S] cluster</name>
        <dbReference type="ChEBI" id="CHEBI:49883"/>
        <note>4Fe-4S-S-AdoMet</note>
    </ligand>
</feature>
<dbReference type="AlphaFoldDB" id="A0A1L3GM37"/>
<dbReference type="GO" id="GO:0016740">
    <property type="term" value="F:transferase activity"/>
    <property type="evidence" value="ECO:0007669"/>
    <property type="project" value="TreeGrafter"/>
</dbReference>
<dbReference type="GO" id="GO:0051539">
    <property type="term" value="F:4 iron, 4 sulfur cluster binding"/>
    <property type="evidence" value="ECO:0007669"/>
    <property type="project" value="UniProtKB-KW"/>
</dbReference>
<gene>
    <name evidence="8" type="ORF">A7E78_03620</name>
</gene>
<evidence type="ECO:0000256" key="2">
    <source>
        <dbReference type="ARBA" id="ARBA00022723"/>
    </source>
</evidence>
<feature type="binding site" evidence="5">
    <location>
        <position position="56"/>
    </location>
    <ligand>
        <name>[4Fe-4S] cluster</name>
        <dbReference type="ChEBI" id="CHEBI:49883"/>
        <note>4Fe-4S-S-AdoMet</note>
    </ligand>
</feature>
<feature type="binding site" evidence="6">
    <location>
        <position position="123"/>
    </location>
    <ligand>
        <name>(3R)-3-methyl-D-ornithine</name>
        <dbReference type="ChEBI" id="CHEBI:64642"/>
    </ligand>
</feature>
<evidence type="ECO:0000256" key="1">
    <source>
        <dbReference type="ARBA" id="ARBA00022691"/>
    </source>
</evidence>
<sequence length="348" mass="38940">MERNKVLEWLKTEDEEKLQELWQEADLVRQQHVGNAVHLRGLLEFSNTCSRDCHYCGLRAGNRKIERYQMPEEEIIACVQEGADYKYGTVVLQSGEDLSLDVEWMAQLIRRIKKETPLAVTLSLGERSREELALWREAGADRYLLRFETSNETLYQRIHPARPGIDINRIELLKIIGELGYEVGSGVMVGIPGQTYEDLANDIELFRTLNLDMIGVGPFIAHHDTMLGQAAKKEAIISPNQVPNTELMTYKAIALTRIACPQANIPATSALATLNTPTGRELGLSRGANIVMPNLTPKKYRALYEIYPAKACIDETAADCRACMHGRIRSIGRDVGTGRGDSVNKQAS</sequence>
<evidence type="ECO:0000256" key="6">
    <source>
        <dbReference type="PIRSR" id="PIRSR004762-2"/>
    </source>
</evidence>
<dbReference type="KEGG" id="pef:A7E78_03620"/>
<dbReference type="NCBIfam" id="TIGR03956">
    <property type="entry name" value="rSAM_HydE"/>
    <property type="match status" value="1"/>
</dbReference>
<keyword evidence="3 5" id="KW-0408">Iron</keyword>
<evidence type="ECO:0000256" key="5">
    <source>
        <dbReference type="PIRSR" id="PIRSR004762-1"/>
    </source>
</evidence>
<dbReference type="PANTHER" id="PTHR43726:SF1">
    <property type="entry name" value="BIOTIN SYNTHASE"/>
    <property type="match status" value="1"/>
</dbReference>
<dbReference type="InterPro" id="IPR024021">
    <property type="entry name" value="FeFe-hyd_HydE_rSAM"/>
</dbReference>
<proteinExistence type="predicted"/>
<dbReference type="InterPro" id="IPR058240">
    <property type="entry name" value="rSAM_sf"/>
</dbReference>
<dbReference type="STRING" id="1842532.A7E78_03620"/>
<keyword evidence="5" id="KW-0004">4Fe-4S</keyword>
<dbReference type="Pfam" id="PF04055">
    <property type="entry name" value="Radical_SAM"/>
    <property type="match status" value="1"/>
</dbReference>
<dbReference type="InterPro" id="IPR007197">
    <property type="entry name" value="rSAM"/>
</dbReference>
<reference evidence="8 9" key="1">
    <citation type="journal article" date="2017" name="Genome Announc.">
        <title>Complete Genome Sequences of Two Acetylene-Fermenting Pelobacter acetylenicus Strains.</title>
        <authorList>
            <person name="Sutton J.M."/>
            <person name="Baesman S.M."/>
            <person name="Fierst J.L."/>
            <person name="Poret-Peterson A.T."/>
            <person name="Oremland R.S."/>
            <person name="Dunlap D.S."/>
            <person name="Akob D.M."/>
        </authorList>
    </citation>
    <scope>NUCLEOTIDE SEQUENCE [LARGE SCALE GENOMIC DNA]</scope>
    <source>
        <strain evidence="8 9">SFB93</strain>
    </source>
</reference>
<evidence type="ECO:0000259" key="7">
    <source>
        <dbReference type="PROSITE" id="PS51918"/>
    </source>
</evidence>
<keyword evidence="9" id="KW-1185">Reference proteome</keyword>
<dbReference type="CDD" id="cd01335">
    <property type="entry name" value="Radical_SAM"/>
    <property type="match status" value="1"/>
</dbReference>
<name>A0A1L3GM37_9BACT</name>
<dbReference type="SFLD" id="SFLDG01060">
    <property type="entry name" value="BATS_domain_containing"/>
    <property type="match status" value="1"/>
</dbReference>
<evidence type="ECO:0000313" key="9">
    <source>
        <dbReference type="Proteomes" id="UP000182517"/>
    </source>
</evidence>
<keyword evidence="4 5" id="KW-0411">Iron-sulfur</keyword>
<dbReference type="InterPro" id="IPR006638">
    <property type="entry name" value="Elp3/MiaA/NifB-like_rSAM"/>
</dbReference>
<dbReference type="SMART" id="SM00729">
    <property type="entry name" value="Elp3"/>
    <property type="match status" value="1"/>
</dbReference>
<protein>
    <submittedName>
        <fullName evidence="8">[FeFe] hydrogenase H-cluster radical SAM maturase HydE</fullName>
    </submittedName>
</protein>
<comment type="cofactor">
    <cofactor evidence="5">
        <name>[4Fe-4S] cluster</name>
        <dbReference type="ChEBI" id="CHEBI:49883"/>
    </cofactor>
    <text evidence="5">Binds 1 [4Fe-4S] cluster. The cluster is coordinated with 3 cysteines and an exchangeable S-adenosyl-L-methionine.</text>
</comment>
<dbReference type="SFLD" id="SFLDG01280">
    <property type="entry name" value="HydE/PylB-like"/>
    <property type="match status" value="1"/>
</dbReference>
<dbReference type="GO" id="GO:0046872">
    <property type="term" value="F:metal ion binding"/>
    <property type="evidence" value="ECO:0007669"/>
    <property type="project" value="UniProtKB-KW"/>
</dbReference>
<dbReference type="PANTHER" id="PTHR43726">
    <property type="entry name" value="3-METHYLORNITHINE SYNTHASE"/>
    <property type="match status" value="1"/>
</dbReference>
<feature type="binding site" evidence="5">
    <location>
        <position position="49"/>
    </location>
    <ligand>
        <name>[4Fe-4S] cluster</name>
        <dbReference type="ChEBI" id="CHEBI:49883"/>
        <note>4Fe-4S-S-AdoMet</note>
    </ligand>
</feature>
<dbReference type="PROSITE" id="PS51918">
    <property type="entry name" value="RADICAL_SAM"/>
    <property type="match status" value="1"/>
</dbReference>
<keyword evidence="2" id="KW-0479">Metal-binding</keyword>
<dbReference type="Proteomes" id="UP000182517">
    <property type="component" value="Chromosome"/>
</dbReference>
<organism evidence="8 9">
    <name type="scientific">Syntrophotalea acetylenivorans</name>
    <dbReference type="NCBI Taxonomy" id="1842532"/>
    <lineage>
        <taxon>Bacteria</taxon>
        <taxon>Pseudomonadati</taxon>
        <taxon>Thermodesulfobacteriota</taxon>
        <taxon>Desulfuromonadia</taxon>
        <taxon>Desulfuromonadales</taxon>
        <taxon>Syntrophotaleaceae</taxon>
        <taxon>Syntrophotalea</taxon>
    </lineage>
</organism>
<dbReference type="SUPFAM" id="SSF102114">
    <property type="entry name" value="Radical SAM enzymes"/>
    <property type="match status" value="1"/>
</dbReference>
<feature type="binding site" evidence="6">
    <location>
        <position position="148"/>
    </location>
    <ligand>
        <name>S-adenosyl-L-methionine</name>
        <dbReference type="ChEBI" id="CHEBI:59789"/>
    </ligand>
</feature>
<evidence type="ECO:0000256" key="4">
    <source>
        <dbReference type="ARBA" id="ARBA00023014"/>
    </source>
</evidence>
<evidence type="ECO:0000313" key="8">
    <source>
        <dbReference type="EMBL" id="APG26999.1"/>
    </source>
</evidence>
<dbReference type="SFLD" id="SFLDF00348">
    <property type="entry name" value="FeFe_hydrogenase_maturase_(Hyd"/>
    <property type="match status" value="1"/>
</dbReference>
<dbReference type="EMBL" id="CP015519">
    <property type="protein sequence ID" value="APG26999.1"/>
    <property type="molecule type" value="Genomic_DNA"/>
</dbReference>
<dbReference type="InterPro" id="IPR034422">
    <property type="entry name" value="HydE/PylB-like"/>
</dbReference>
<feature type="domain" description="Radical SAM core" evidence="7">
    <location>
        <begin position="35"/>
        <end position="268"/>
    </location>
</feature>